<dbReference type="InterPro" id="IPR008979">
    <property type="entry name" value="Galactose-bd-like_sf"/>
</dbReference>
<dbReference type="Pfam" id="PF08530">
    <property type="entry name" value="PepX_C"/>
    <property type="match status" value="1"/>
</dbReference>
<dbReference type="Gene3D" id="2.60.120.260">
    <property type="entry name" value="Galactose-binding domain-like"/>
    <property type="match status" value="1"/>
</dbReference>
<dbReference type="EMBL" id="FAOZ01000004">
    <property type="protein sequence ID" value="CUU55067.1"/>
    <property type="molecule type" value="Genomic_DNA"/>
</dbReference>
<dbReference type="Gene3D" id="3.40.50.1820">
    <property type="entry name" value="alpha/beta hydrolase"/>
    <property type="match status" value="2"/>
</dbReference>
<evidence type="ECO:0000313" key="6">
    <source>
        <dbReference type="Proteomes" id="UP000198802"/>
    </source>
</evidence>
<evidence type="ECO:0000259" key="4">
    <source>
        <dbReference type="SMART" id="SM00939"/>
    </source>
</evidence>
<dbReference type="InterPro" id="IPR005674">
    <property type="entry name" value="CocE/Ser_esterase"/>
</dbReference>
<sequence length="556" mass="58060">MAVRTRTLVHSLVPITVLALAACSSSSTGGTDRPTPATSATSAPTPVAAAPLSDATKAWWDYDRPATHQAVSTEITVPTQDGTPLSCTLVRPATDGSPASGKFPGLVVEFTPYAILRTSYVAGEGTYFATHGYNALICNLRGTGGSGGTWQNAMSAQDGKDARDLVEWLATQPYSNGRIGMTGESYGGQTTYGAAINQAPHLVAITPLQSPANLYQDVIYPGGIKSTEGGSIDNWPGIAQTITGGAVNTEAEYAANRAHPTYDEYWQSRSFADRYDSIKVPVLTMGGWVDQYFRSGQFTNIEGALDRTWSIYGQWPHLSPLLYPNCGGVCNSEGLSPGIALAWFDNWVMKLPNIPIPAQPTLVSHAGAGSGATSPGWREITGYRPTGTVTQSFALNADGSLGTADPTAGTKTFHQPQDPSTTGGSVLFSTSALTAPTSLFGRPVLTLKATLSGPDANLYAELLDIGPDGKETLVNNGFLRASHRSSSVTPTSVPTGSPVTLTIAIRPDDWQFAAGHRIAVRVSGGASDMLTQNATPVDVTVATGAGGSTLTLPTVS</sequence>
<accession>A0A0S4QHI1</accession>
<protein>
    <recommendedName>
        <fullName evidence="4">Xaa-Pro dipeptidyl-peptidase C-terminal domain-containing protein</fullName>
    </recommendedName>
</protein>
<evidence type="ECO:0000256" key="2">
    <source>
        <dbReference type="SAM" id="MobiDB-lite"/>
    </source>
</evidence>
<evidence type="ECO:0000313" key="5">
    <source>
        <dbReference type="EMBL" id="CUU55067.1"/>
    </source>
</evidence>
<feature type="signal peptide" evidence="3">
    <location>
        <begin position="1"/>
        <end position="21"/>
    </location>
</feature>
<dbReference type="RefSeq" id="WP_091273198.1">
    <property type="nucleotide sequence ID" value="NZ_FAOZ01000004.1"/>
</dbReference>
<dbReference type="Proteomes" id="UP000198802">
    <property type="component" value="Unassembled WGS sequence"/>
</dbReference>
<keyword evidence="6" id="KW-1185">Reference proteome</keyword>
<dbReference type="InterPro" id="IPR029058">
    <property type="entry name" value="AB_hydrolase_fold"/>
</dbReference>
<feature type="domain" description="Xaa-Pro dipeptidyl-peptidase C-terminal" evidence="4">
    <location>
        <begin position="341"/>
        <end position="551"/>
    </location>
</feature>
<organism evidence="5 6">
    <name type="scientific">Parafrankia irregularis</name>
    <dbReference type="NCBI Taxonomy" id="795642"/>
    <lineage>
        <taxon>Bacteria</taxon>
        <taxon>Bacillati</taxon>
        <taxon>Actinomycetota</taxon>
        <taxon>Actinomycetes</taxon>
        <taxon>Frankiales</taxon>
        <taxon>Frankiaceae</taxon>
        <taxon>Parafrankia</taxon>
    </lineage>
</organism>
<dbReference type="SMART" id="SM00939">
    <property type="entry name" value="PepX_C"/>
    <property type="match status" value="1"/>
</dbReference>
<dbReference type="AlphaFoldDB" id="A0A0S4QHI1"/>
<dbReference type="GO" id="GO:0008239">
    <property type="term" value="F:dipeptidyl-peptidase activity"/>
    <property type="evidence" value="ECO:0007669"/>
    <property type="project" value="InterPro"/>
</dbReference>
<dbReference type="NCBIfam" id="TIGR00976">
    <property type="entry name" value="CocE_NonD"/>
    <property type="match status" value="1"/>
</dbReference>
<dbReference type="SUPFAM" id="SSF53474">
    <property type="entry name" value="alpha/beta-Hydrolases"/>
    <property type="match status" value="1"/>
</dbReference>
<feature type="chain" id="PRO_5006626239" description="Xaa-Pro dipeptidyl-peptidase C-terminal domain-containing protein" evidence="3">
    <location>
        <begin position="22"/>
        <end position="556"/>
    </location>
</feature>
<gene>
    <name evidence="5" type="ORF">Ga0074812_104148</name>
</gene>
<dbReference type="PROSITE" id="PS51257">
    <property type="entry name" value="PROKAR_LIPOPROTEIN"/>
    <property type="match status" value="1"/>
</dbReference>
<dbReference type="SUPFAM" id="SSF49785">
    <property type="entry name" value="Galactose-binding domain-like"/>
    <property type="match status" value="1"/>
</dbReference>
<dbReference type="Pfam" id="PF02129">
    <property type="entry name" value="Peptidase_S15"/>
    <property type="match status" value="1"/>
</dbReference>
<reference evidence="6" key="1">
    <citation type="submission" date="2015-11" db="EMBL/GenBank/DDBJ databases">
        <authorList>
            <person name="Varghese N."/>
        </authorList>
    </citation>
    <scope>NUCLEOTIDE SEQUENCE [LARGE SCALE GENOMIC DNA]</scope>
    <source>
        <strain evidence="6">DSM 45899</strain>
    </source>
</reference>
<evidence type="ECO:0000256" key="3">
    <source>
        <dbReference type="SAM" id="SignalP"/>
    </source>
</evidence>
<evidence type="ECO:0000256" key="1">
    <source>
        <dbReference type="ARBA" id="ARBA00022801"/>
    </source>
</evidence>
<dbReference type="InterPro" id="IPR013736">
    <property type="entry name" value="Xaa-Pro_dipept_C"/>
</dbReference>
<name>A0A0S4QHI1_9ACTN</name>
<keyword evidence="1" id="KW-0378">Hydrolase</keyword>
<feature type="region of interest" description="Disordered" evidence="2">
    <location>
        <begin position="25"/>
        <end position="48"/>
    </location>
</feature>
<feature type="compositionally biased region" description="Low complexity" evidence="2">
    <location>
        <begin position="34"/>
        <end position="48"/>
    </location>
</feature>
<keyword evidence="3" id="KW-0732">Signal</keyword>
<proteinExistence type="predicted"/>
<dbReference type="InterPro" id="IPR000383">
    <property type="entry name" value="Xaa-Pro-like_dom"/>
</dbReference>